<evidence type="ECO:0000313" key="11">
    <source>
        <dbReference type="Proteomes" id="UP000582837"/>
    </source>
</evidence>
<dbReference type="PROSITE" id="PS52016">
    <property type="entry name" value="TONB_DEPENDENT_REC_3"/>
    <property type="match status" value="1"/>
</dbReference>
<keyword evidence="6 7" id="KW-0998">Cell outer membrane</keyword>
<keyword evidence="11" id="KW-1185">Reference proteome</keyword>
<feature type="chain" id="PRO_5032503261" evidence="8">
    <location>
        <begin position="34"/>
        <end position="1027"/>
    </location>
</feature>
<name>A0A841GXE8_9BACT</name>
<comment type="similarity">
    <text evidence="7">Belongs to the TonB-dependent receptor family.</text>
</comment>
<dbReference type="Pfam" id="PF07715">
    <property type="entry name" value="Plug"/>
    <property type="match status" value="1"/>
</dbReference>
<dbReference type="NCBIfam" id="TIGR04057">
    <property type="entry name" value="SusC_RagA_signa"/>
    <property type="match status" value="1"/>
</dbReference>
<sequence length="1027" mass="110997">MKNPVVSRARTAARLLFRAFACLALLAGVPLHAQSTGRISGLVVSAANGSPVADAQVSVVGTQLSGRTGPDGRYTISGVPAGRQQVRAGQMGFSSSAVTVTVAAGETATANFTLGTATLTLDTLVAVGYTTQRRATVSDAVSEVTAADIQDRQVATVEEALRGRVAGVNIVSSGQPGRESQVIVRGQNFLGGTSPLYVVDGMYTRQNPNLNPRDIESVQVLKDASAAAQYGAQSANGVIVITTRRGRSGAPKVAVNSYYGFQEVPRRIDFVSSERWTQINNMARVNGGQAPDNTPISIDTDWQDAVFQQGAVQDHNVAVSGGSDNANYLIGAGYFNQEGTIIDTDFERFSFRVNSETRGSKWRVGQNATLSRSTRNNLVGFPLVDAVRLQPGIPVRDANNASGYGYGSGNGALATFGTNPVGAFEREDNRDISNRVLGSLFGEYSFTRWLRYRLNLGVDYQDLNYNNFIRQQQIRQNTVPTFNEATDRRDTNMVLLMEHLLNFENTFGEHSLSAVAGVSEQTGRFERIEAYRRGFADEDLTEIDAGTTSFANRGFEIPSALRGLLARANYSYADRYLLTGTIRRDGSSRFGPGNKYGTFVSGSAGWVISEESFYDNLPFLGGAVDNLKLRASYGSLGNQDIGDFQYAASIIANQSYLFGGNIATGATQLRLANPDIRWQDQTQTNVGLDFSVMDDALRFTADYYVSKSDGLLVNAPIPWSLGSGFNDATAAPTVNAGSIRNRGFEFGAEYTMNRGEFELTTSANLTTIDNKVTALGNGGQPIFAGFNNVSRTTVGGSIGEFYVLRTNGLFQSDAEVQAYKNSEGRLIQPNARPGDIRYADLNDDGTINDDDRYVAGSPIPNLEGGLALNGTWRAFNFGLAMRGSQGSEVFNVVKYWTDRLDENSNYRAGLNPWTPENTNTDDPRAVFGAAGADNARANTDRWIEDGSYLRIQNVVVGYRLPGSLTSRLGLGGEGSRIYLNVQNLHTFSGFSNWDPEINAGNALTRGIDDGTIYPNPRSFTLGIDVNL</sequence>
<dbReference type="GO" id="GO:0009279">
    <property type="term" value="C:cell outer membrane"/>
    <property type="evidence" value="ECO:0007669"/>
    <property type="project" value="UniProtKB-SubCell"/>
</dbReference>
<dbReference type="SUPFAM" id="SSF56935">
    <property type="entry name" value="Porins"/>
    <property type="match status" value="1"/>
</dbReference>
<keyword evidence="3 7" id="KW-1134">Transmembrane beta strand</keyword>
<keyword evidence="4 7" id="KW-0812">Transmembrane</keyword>
<protein>
    <submittedName>
        <fullName evidence="10">TonB-linked SusC/RagA family outer membrane protein</fullName>
    </submittedName>
</protein>
<evidence type="ECO:0000313" key="10">
    <source>
        <dbReference type="EMBL" id="MBB6070166.1"/>
    </source>
</evidence>
<evidence type="ECO:0000256" key="2">
    <source>
        <dbReference type="ARBA" id="ARBA00022448"/>
    </source>
</evidence>
<keyword evidence="2 7" id="KW-0813">Transport</keyword>
<accession>A0A841GXE8</accession>
<dbReference type="Gene3D" id="2.60.40.1120">
    <property type="entry name" value="Carboxypeptidase-like, regulatory domain"/>
    <property type="match status" value="1"/>
</dbReference>
<evidence type="ECO:0000256" key="7">
    <source>
        <dbReference type="PROSITE-ProRule" id="PRU01360"/>
    </source>
</evidence>
<dbReference type="RefSeq" id="WP_170039960.1">
    <property type="nucleotide sequence ID" value="NZ_JABDTL010000002.1"/>
</dbReference>
<dbReference type="SUPFAM" id="SSF49452">
    <property type="entry name" value="Starch-binding domain-like"/>
    <property type="match status" value="1"/>
</dbReference>
<feature type="signal peptide" evidence="8">
    <location>
        <begin position="1"/>
        <end position="33"/>
    </location>
</feature>
<dbReference type="InterPro" id="IPR039426">
    <property type="entry name" value="TonB-dep_rcpt-like"/>
</dbReference>
<organism evidence="10 11">
    <name type="scientific">Longimicrobium terrae</name>
    <dbReference type="NCBI Taxonomy" id="1639882"/>
    <lineage>
        <taxon>Bacteria</taxon>
        <taxon>Pseudomonadati</taxon>
        <taxon>Gemmatimonadota</taxon>
        <taxon>Longimicrobiia</taxon>
        <taxon>Longimicrobiales</taxon>
        <taxon>Longimicrobiaceae</taxon>
        <taxon>Longimicrobium</taxon>
    </lineage>
</organism>
<comment type="caution">
    <text evidence="10">The sequence shown here is derived from an EMBL/GenBank/DDBJ whole genome shotgun (WGS) entry which is preliminary data.</text>
</comment>
<dbReference type="InterPro" id="IPR037066">
    <property type="entry name" value="Plug_dom_sf"/>
</dbReference>
<dbReference type="NCBIfam" id="TIGR04056">
    <property type="entry name" value="OMP_RagA_SusC"/>
    <property type="match status" value="1"/>
</dbReference>
<evidence type="ECO:0000256" key="1">
    <source>
        <dbReference type="ARBA" id="ARBA00004571"/>
    </source>
</evidence>
<dbReference type="InterPro" id="IPR012910">
    <property type="entry name" value="Plug_dom"/>
</dbReference>
<gene>
    <name evidence="10" type="ORF">HNQ61_001783</name>
</gene>
<dbReference type="Proteomes" id="UP000582837">
    <property type="component" value="Unassembled WGS sequence"/>
</dbReference>
<dbReference type="Gene3D" id="2.40.170.20">
    <property type="entry name" value="TonB-dependent receptor, beta-barrel domain"/>
    <property type="match status" value="1"/>
</dbReference>
<dbReference type="Gene3D" id="2.170.130.10">
    <property type="entry name" value="TonB-dependent receptor, plug domain"/>
    <property type="match status" value="1"/>
</dbReference>
<evidence type="ECO:0000256" key="3">
    <source>
        <dbReference type="ARBA" id="ARBA00022452"/>
    </source>
</evidence>
<keyword evidence="5 7" id="KW-0472">Membrane</keyword>
<reference evidence="10 11" key="1">
    <citation type="submission" date="2020-08" db="EMBL/GenBank/DDBJ databases">
        <title>Genomic Encyclopedia of Type Strains, Phase IV (KMG-IV): sequencing the most valuable type-strain genomes for metagenomic binning, comparative biology and taxonomic classification.</title>
        <authorList>
            <person name="Goeker M."/>
        </authorList>
    </citation>
    <scope>NUCLEOTIDE SEQUENCE [LARGE SCALE GENOMIC DNA]</scope>
    <source>
        <strain evidence="10 11">DSM 29007</strain>
    </source>
</reference>
<evidence type="ECO:0000256" key="5">
    <source>
        <dbReference type="ARBA" id="ARBA00023136"/>
    </source>
</evidence>
<comment type="subcellular location">
    <subcellularLocation>
        <location evidence="1 7">Cell outer membrane</location>
        <topology evidence="1 7">Multi-pass membrane protein</topology>
    </subcellularLocation>
</comment>
<dbReference type="EMBL" id="JACHIA010000003">
    <property type="protein sequence ID" value="MBB6070166.1"/>
    <property type="molecule type" value="Genomic_DNA"/>
</dbReference>
<dbReference type="Pfam" id="PF13620">
    <property type="entry name" value="CarboxypepD_reg"/>
    <property type="match status" value="1"/>
</dbReference>
<dbReference type="AlphaFoldDB" id="A0A841GXE8"/>
<dbReference type="GO" id="GO:0030246">
    <property type="term" value="F:carbohydrate binding"/>
    <property type="evidence" value="ECO:0007669"/>
    <property type="project" value="InterPro"/>
</dbReference>
<dbReference type="InterPro" id="IPR013784">
    <property type="entry name" value="Carb-bd-like_fold"/>
</dbReference>
<evidence type="ECO:0000259" key="9">
    <source>
        <dbReference type="Pfam" id="PF07715"/>
    </source>
</evidence>
<dbReference type="InterPro" id="IPR023997">
    <property type="entry name" value="TonB-dep_OMP_SusC/RagA_CS"/>
</dbReference>
<evidence type="ECO:0000256" key="4">
    <source>
        <dbReference type="ARBA" id="ARBA00022692"/>
    </source>
</evidence>
<feature type="domain" description="TonB-dependent receptor plug" evidence="9">
    <location>
        <begin position="136"/>
        <end position="238"/>
    </location>
</feature>
<dbReference type="InterPro" id="IPR036942">
    <property type="entry name" value="Beta-barrel_TonB_sf"/>
</dbReference>
<dbReference type="InterPro" id="IPR023996">
    <property type="entry name" value="TonB-dep_OMP_SusC/RagA"/>
</dbReference>
<proteinExistence type="inferred from homology"/>
<keyword evidence="8" id="KW-0732">Signal</keyword>
<evidence type="ECO:0000256" key="6">
    <source>
        <dbReference type="ARBA" id="ARBA00023237"/>
    </source>
</evidence>
<evidence type="ECO:0000256" key="8">
    <source>
        <dbReference type="SAM" id="SignalP"/>
    </source>
</evidence>